<proteinExistence type="predicted"/>
<dbReference type="EMBL" id="JAFBBZ010000001">
    <property type="protein sequence ID" value="MBM7507691.1"/>
    <property type="molecule type" value="Genomic_DNA"/>
</dbReference>
<comment type="caution">
    <text evidence="2">The sequence shown here is derived from an EMBL/GenBank/DDBJ whole genome shotgun (WGS) entry which is preliminary data.</text>
</comment>
<feature type="region of interest" description="Disordered" evidence="1">
    <location>
        <begin position="80"/>
        <end position="104"/>
    </location>
</feature>
<gene>
    <name evidence="2" type="ORF">JOE61_001505</name>
</gene>
<protein>
    <submittedName>
        <fullName evidence="2">Uncharacterized protein</fullName>
    </submittedName>
</protein>
<evidence type="ECO:0000313" key="2">
    <source>
        <dbReference type="EMBL" id="MBM7507691.1"/>
    </source>
</evidence>
<dbReference type="RefSeq" id="WP_193669882.1">
    <property type="nucleotide sequence ID" value="NZ_JACDTV010000011.1"/>
</dbReference>
<accession>A0ABS2M950</accession>
<evidence type="ECO:0000313" key="3">
    <source>
        <dbReference type="Proteomes" id="UP000732378"/>
    </source>
</evidence>
<keyword evidence="3" id="KW-1185">Reference proteome</keyword>
<sequence>MTRYTGRRIVSLFPGLDQTLQDALLAAIEHVLIEAEAERIWIEESPTHDLRVHAQLPPVDAAPAPVVPIRAAPSALTIRSSVSVDPSTADKLSPRDCPDTESVE</sequence>
<dbReference type="Proteomes" id="UP000732378">
    <property type="component" value="Unassembled WGS sequence"/>
</dbReference>
<organism evidence="2 3">
    <name type="scientific">Nocardioides salarius</name>
    <dbReference type="NCBI Taxonomy" id="374513"/>
    <lineage>
        <taxon>Bacteria</taxon>
        <taxon>Bacillati</taxon>
        <taxon>Actinomycetota</taxon>
        <taxon>Actinomycetes</taxon>
        <taxon>Propionibacteriales</taxon>
        <taxon>Nocardioidaceae</taxon>
        <taxon>Nocardioides</taxon>
    </lineage>
</organism>
<reference evidence="2 3" key="1">
    <citation type="submission" date="2021-01" db="EMBL/GenBank/DDBJ databases">
        <title>Sequencing the genomes of 1000 actinobacteria strains.</title>
        <authorList>
            <person name="Klenk H.-P."/>
        </authorList>
    </citation>
    <scope>NUCLEOTIDE SEQUENCE [LARGE SCALE GENOMIC DNA]</scope>
    <source>
        <strain evidence="2 3">DSM 18239</strain>
    </source>
</reference>
<evidence type="ECO:0000256" key="1">
    <source>
        <dbReference type="SAM" id="MobiDB-lite"/>
    </source>
</evidence>
<name>A0ABS2M950_9ACTN</name>